<dbReference type="EMBL" id="JARKHX010000004">
    <property type="protein sequence ID" value="MDF4194945.1"/>
    <property type="molecule type" value="Genomic_DNA"/>
</dbReference>
<name>A0AAP3YFR7_BACAM</name>
<evidence type="ECO:0000313" key="2">
    <source>
        <dbReference type="Proteomes" id="UP001222377"/>
    </source>
</evidence>
<accession>A0AAP3YFR7</accession>
<proteinExistence type="predicted"/>
<protein>
    <submittedName>
        <fullName evidence="1">Uncharacterized protein</fullName>
    </submittedName>
</protein>
<evidence type="ECO:0000313" key="1">
    <source>
        <dbReference type="EMBL" id="MDF4194945.1"/>
    </source>
</evidence>
<comment type="caution">
    <text evidence="1">The sequence shown here is derived from an EMBL/GenBank/DDBJ whole genome shotgun (WGS) entry which is preliminary data.</text>
</comment>
<dbReference type="Proteomes" id="UP001222377">
    <property type="component" value="Unassembled WGS sequence"/>
</dbReference>
<gene>
    <name evidence="1" type="ORF">PV946_14420</name>
</gene>
<sequence>MGCFYQAAHKPFYKQIPQAVFITEEISALDNAVRKTLCLNKRGENQ</sequence>
<dbReference type="AlphaFoldDB" id="A0AAP3YFR7"/>
<dbReference type="RefSeq" id="WP_276351235.1">
    <property type="nucleotide sequence ID" value="NZ_JARKHX010000004.1"/>
</dbReference>
<organism evidence="1 2">
    <name type="scientific">Bacillus amyloliquefaciens</name>
    <name type="common">Bacillus velezensis</name>
    <dbReference type="NCBI Taxonomy" id="1390"/>
    <lineage>
        <taxon>Bacteria</taxon>
        <taxon>Bacillati</taxon>
        <taxon>Bacillota</taxon>
        <taxon>Bacilli</taxon>
        <taxon>Bacillales</taxon>
        <taxon>Bacillaceae</taxon>
        <taxon>Bacillus</taxon>
        <taxon>Bacillus amyloliquefaciens group</taxon>
    </lineage>
</organism>
<reference evidence="1" key="1">
    <citation type="submission" date="2023-02" db="EMBL/GenBank/DDBJ databases">
        <title>Draft Whole-Genome Sequences of Bacillus Strains of Potential Probiotic for Poultry.</title>
        <authorList>
            <person name="Ma L.M."/>
            <person name="Lopez-Guerra N."/>
            <person name="Zhang G."/>
        </authorList>
    </citation>
    <scope>NUCLEOTIDE SEQUENCE</scope>
    <source>
        <strain evidence="1">OSU1013-24</strain>
    </source>
</reference>